<dbReference type="PANTHER" id="PTHR30625:SF17">
    <property type="entry name" value="TOLQ-RELATED"/>
    <property type="match status" value="1"/>
</dbReference>
<dbReference type="GO" id="GO:0017038">
    <property type="term" value="P:protein import"/>
    <property type="evidence" value="ECO:0007669"/>
    <property type="project" value="TreeGrafter"/>
</dbReference>
<dbReference type="OrthoDB" id="4045at2"/>
<evidence type="ECO:0000259" key="8">
    <source>
        <dbReference type="Pfam" id="PF01618"/>
    </source>
</evidence>
<keyword evidence="4 7" id="KW-1133">Transmembrane helix</keyword>
<dbReference type="AlphaFoldDB" id="A0A3M9NFW1"/>
<keyword evidence="6" id="KW-0813">Transport</keyword>
<dbReference type="Pfam" id="PF01618">
    <property type="entry name" value="MotA_ExbB"/>
    <property type="match status" value="1"/>
</dbReference>
<dbReference type="GO" id="GO:0005886">
    <property type="term" value="C:plasma membrane"/>
    <property type="evidence" value="ECO:0007669"/>
    <property type="project" value="UniProtKB-SubCell"/>
</dbReference>
<sequence>MDLFFLQVDSSALTHPVAQTQNLWETLERGGVLMIPLGLLFLAALYFFFERLIAIKKASKIDDNFMRIIRDHVVNSNVAAARSFSKNNENPVARIIDKGIQRIGKPIDAIEKSMDNVGALELYKLEKNLSIISIVARIAPLFGFLGTIIGMLALFKGIAASTEYTANTIADGIYIKMITSATGLIIGILAYIGHSYLVTQIHRIENKMEIASAEFVDILQEPTH</sequence>
<comment type="caution">
    <text evidence="9">The sequence shown here is derived from an EMBL/GenBank/DDBJ whole genome shotgun (WGS) entry which is preliminary data.</text>
</comment>
<evidence type="ECO:0000256" key="6">
    <source>
        <dbReference type="RuleBase" id="RU004057"/>
    </source>
</evidence>
<accession>A0A3M9NFW1</accession>
<dbReference type="Proteomes" id="UP000267223">
    <property type="component" value="Unassembled WGS sequence"/>
</dbReference>
<name>A0A3M9NFW1_9BACT</name>
<dbReference type="InterPro" id="IPR002898">
    <property type="entry name" value="MotA_ExbB_proton_chnl"/>
</dbReference>
<evidence type="ECO:0000256" key="3">
    <source>
        <dbReference type="ARBA" id="ARBA00022692"/>
    </source>
</evidence>
<keyword evidence="10" id="KW-1185">Reference proteome</keyword>
<evidence type="ECO:0000256" key="1">
    <source>
        <dbReference type="ARBA" id="ARBA00004651"/>
    </source>
</evidence>
<keyword evidence="6" id="KW-0653">Protein transport</keyword>
<evidence type="ECO:0000256" key="7">
    <source>
        <dbReference type="SAM" id="Phobius"/>
    </source>
</evidence>
<evidence type="ECO:0000256" key="5">
    <source>
        <dbReference type="ARBA" id="ARBA00023136"/>
    </source>
</evidence>
<keyword evidence="2" id="KW-1003">Cell membrane</keyword>
<protein>
    <submittedName>
        <fullName evidence="9">MotA/TolQ/ExbB proton channel family protein</fullName>
    </submittedName>
</protein>
<evidence type="ECO:0000256" key="2">
    <source>
        <dbReference type="ARBA" id="ARBA00022475"/>
    </source>
</evidence>
<keyword evidence="3 7" id="KW-0812">Transmembrane</keyword>
<feature type="transmembrane region" description="Helical" evidence="7">
    <location>
        <begin position="31"/>
        <end position="49"/>
    </location>
</feature>
<evidence type="ECO:0000313" key="9">
    <source>
        <dbReference type="EMBL" id="RNI36103.1"/>
    </source>
</evidence>
<comment type="subcellular location">
    <subcellularLocation>
        <location evidence="1">Cell membrane</location>
        <topology evidence="1">Multi-pass membrane protein</topology>
    </subcellularLocation>
    <subcellularLocation>
        <location evidence="6">Membrane</location>
        <topology evidence="6">Multi-pass membrane protein</topology>
    </subcellularLocation>
</comment>
<feature type="transmembrane region" description="Helical" evidence="7">
    <location>
        <begin position="175"/>
        <end position="198"/>
    </location>
</feature>
<dbReference type="EMBL" id="RJJR01000008">
    <property type="protein sequence ID" value="RNI36103.1"/>
    <property type="molecule type" value="Genomic_DNA"/>
</dbReference>
<gene>
    <name evidence="9" type="ORF">EFY79_10425</name>
</gene>
<evidence type="ECO:0000256" key="4">
    <source>
        <dbReference type="ARBA" id="ARBA00022989"/>
    </source>
</evidence>
<evidence type="ECO:0000313" key="10">
    <source>
        <dbReference type="Proteomes" id="UP000267223"/>
    </source>
</evidence>
<keyword evidence="5 7" id="KW-0472">Membrane</keyword>
<dbReference type="InterPro" id="IPR050790">
    <property type="entry name" value="ExbB/TolQ_transport"/>
</dbReference>
<feature type="domain" description="MotA/TolQ/ExbB proton channel" evidence="8">
    <location>
        <begin position="88"/>
        <end position="209"/>
    </location>
</feature>
<dbReference type="RefSeq" id="WP_123120656.1">
    <property type="nucleotide sequence ID" value="NZ_RJJR01000008.1"/>
</dbReference>
<reference evidence="9 10" key="1">
    <citation type="submission" date="2018-11" db="EMBL/GenBank/DDBJ databases">
        <title>Draft genome sequence of Ferruginibacter sp. BO-59.</title>
        <authorList>
            <person name="Im W.T."/>
        </authorList>
    </citation>
    <scope>NUCLEOTIDE SEQUENCE [LARGE SCALE GENOMIC DNA]</scope>
    <source>
        <strain evidence="9 10">BO-59</strain>
    </source>
</reference>
<comment type="similarity">
    <text evidence="6">Belongs to the exbB/tolQ family.</text>
</comment>
<organism evidence="9 10">
    <name type="scientific">Hanamia caeni</name>
    <dbReference type="NCBI Taxonomy" id="2294116"/>
    <lineage>
        <taxon>Bacteria</taxon>
        <taxon>Pseudomonadati</taxon>
        <taxon>Bacteroidota</taxon>
        <taxon>Chitinophagia</taxon>
        <taxon>Chitinophagales</taxon>
        <taxon>Chitinophagaceae</taxon>
        <taxon>Hanamia</taxon>
    </lineage>
</organism>
<proteinExistence type="inferred from homology"/>
<dbReference type="PANTHER" id="PTHR30625">
    <property type="entry name" value="PROTEIN TOLQ"/>
    <property type="match status" value="1"/>
</dbReference>
<feature type="transmembrane region" description="Helical" evidence="7">
    <location>
        <begin position="134"/>
        <end position="155"/>
    </location>
</feature>